<proteinExistence type="predicted"/>
<reference evidence="2 3" key="1">
    <citation type="submission" date="2015-01" db="EMBL/GenBank/DDBJ databases">
        <title>Evolution of Trichinella species and genotypes.</title>
        <authorList>
            <person name="Korhonen P.K."/>
            <person name="Edoardo P."/>
            <person name="Giuseppe L.R."/>
            <person name="Gasser R.B."/>
        </authorList>
    </citation>
    <scope>NUCLEOTIDE SEQUENCE [LARGE SCALE GENOMIC DNA]</scope>
    <source>
        <strain evidence="2">ISS2496</strain>
    </source>
</reference>
<comment type="caution">
    <text evidence="2">The sequence shown here is derived from an EMBL/GenBank/DDBJ whole genome shotgun (WGS) entry which is preliminary data.</text>
</comment>
<keyword evidence="3" id="KW-1185">Reference proteome</keyword>
<gene>
    <name evidence="1" type="ORF">T12_10651</name>
    <name evidence="2" type="ORF">T12_16731</name>
</gene>
<dbReference type="AlphaFoldDB" id="A0A0V0ZGI9"/>
<accession>A0A0V0ZGI9</accession>
<name>A0A0V0ZGI9_9BILA</name>
<evidence type="ECO:0000313" key="3">
    <source>
        <dbReference type="Proteomes" id="UP000054783"/>
    </source>
</evidence>
<dbReference type="Proteomes" id="UP000054783">
    <property type="component" value="Unassembled WGS sequence"/>
</dbReference>
<evidence type="ECO:0000313" key="2">
    <source>
        <dbReference type="EMBL" id="KRY11411.1"/>
    </source>
</evidence>
<dbReference type="EMBL" id="JYDQ01000197">
    <property type="protein sequence ID" value="KRY11358.1"/>
    <property type="molecule type" value="Genomic_DNA"/>
</dbReference>
<organism evidence="2 3">
    <name type="scientific">Trichinella patagoniensis</name>
    <dbReference type="NCBI Taxonomy" id="990121"/>
    <lineage>
        <taxon>Eukaryota</taxon>
        <taxon>Metazoa</taxon>
        <taxon>Ecdysozoa</taxon>
        <taxon>Nematoda</taxon>
        <taxon>Enoplea</taxon>
        <taxon>Dorylaimia</taxon>
        <taxon>Trichinellida</taxon>
        <taxon>Trichinellidae</taxon>
        <taxon>Trichinella</taxon>
    </lineage>
</organism>
<sequence length="80" mass="9368">MFSRFWPAGVEEMGSKCEVLLDIAFLEFALDFQHSLNRLSVRRTKLYWNEISKTLFRAVRQTVAVRNQGAIARCYIQVKI</sequence>
<dbReference type="EMBL" id="JYDQ01000195">
    <property type="protein sequence ID" value="KRY11411.1"/>
    <property type="molecule type" value="Genomic_DNA"/>
</dbReference>
<evidence type="ECO:0000313" key="1">
    <source>
        <dbReference type="EMBL" id="KRY11358.1"/>
    </source>
</evidence>
<protein>
    <submittedName>
        <fullName evidence="2">Uncharacterized protein</fullName>
    </submittedName>
</protein>